<dbReference type="GO" id="GO:0008168">
    <property type="term" value="F:methyltransferase activity"/>
    <property type="evidence" value="ECO:0007669"/>
    <property type="project" value="UniProtKB-KW"/>
</dbReference>
<dbReference type="Pfam" id="PF13649">
    <property type="entry name" value="Methyltransf_25"/>
    <property type="match status" value="1"/>
</dbReference>
<sequence>MKFDPDIIRCVEIVDAGPQHRPTHASSLLVWYTRPSKNVRSVLELGSGVGTVSFALAKLYNVKVVGVEKEKELYEKALEGISLNKLEERVSFVNSSVEELSFPPESFDMVVSNPPHHTKVKSPNRLRASTRSIERRDIEGFVQATFRFLKNGGTAVYVLSPENLMEWLEMFVSFRLEPKRMCFVHGKIEKAATLVLLRLRKNGKRGLIVDPPVILS</sequence>
<feature type="domain" description="Methyltransferase" evidence="1">
    <location>
        <begin position="42"/>
        <end position="125"/>
    </location>
</feature>
<comment type="caution">
    <text evidence="2">The sequence shown here is derived from an EMBL/GenBank/DDBJ whole genome shotgun (WGS) entry which is preliminary data.</text>
</comment>
<dbReference type="AlphaFoldDB" id="A0A124FG92"/>
<dbReference type="InterPro" id="IPR041698">
    <property type="entry name" value="Methyltransf_25"/>
</dbReference>
<dbReference type="SMR" id="A0A124FG92"/>
<dbReference type="RefSeq" id="WP_004081068.1">
    <property type="nucleotide sequence ID" value="NZ_DAITJQ010000003.1"/>
</dbReference>
<dbReference type="InterPro" id="IPR029063">
    <property type="entry name" value="SAM-dependent_MTases_sf"/>
</dbReference>
<dbReference type="Proteomes" id="UP000058636">
    <property type="component" value="Unassembled WGS sequence"/>
</dbReference>
<keyword evidence="2" id="KW-0489">Methyltransferase</keyword>
<evidence type="ECO:0000313" key="2">
    <source>
        <dbReference type="EMBL" id="KUK23886.1"/>
    </source>
</evidence>
<dbReference type="SUPFAM" id="SSF53335">
    <property type="entry name" value="S-adenosyl-L-methionine-dependent methyltransferases"/>
    <property type="match status" value="1"/>
</dbReference>
<evidence type="ECO:0000313" key="3">
    <source>
        <dbReference type="Proteomes" id="UP000058636"/>
    </source>
</evidence>
<dbReference type="PANTHER" id="PTHR47739">
    <property type="entry name" value="TRNA1(VAL) (ADENINE(37)-N6)-METHYLTRANSFERASE"/>
    <property type="match status" value="1"/>
</dbReference>
<keyword evidence="2" id="KW-0808">Transferase</keyword>
<dbReference type="Gene3D" id="3.40.50.150">
    <property type="entry name" value="Vaccinia Virus protein VP39"/>
    <property type="match status" value="1"/>
</dbReference>
<dbReference type="CDD" id="cd02440">
    <property type="entry name" value="AdoMet_MTases"/>
    <property type="match status" value="1"/>
</dbReference>
<dbReference type="PATRIC" id="fig|93930.3.peg.1283"/>
<accession>A0A124FG92</accession>
<protein>
    <submittedName>
        <fullName evidence="2">Methyltransferase type 11</fullName>
    </submittedName>
</protein>
<organism evidence="2 3">
    <name type="scientific">Thermotoga petrophila</name>
    <dbReference type="NCBI Taxonomy" id="93929"/>
    <lineage>
        <taxon>Bacteria</taxon>
        <taxon>Thermotogati</taxon>
        <taxon>Thermotogota</taxon>
        <taxon>Thermotogae</taxon>
        <taxon>Thermotogales</taxon>
        <taxon>Thermotogaceae</taxon>
        <taxon>Thermotoga</taxon>
    </lineage>
</organism>
<dbReference type="GO" id="GO:0032259">
    <property type="term" value="P:methylation"/>
    <property type="evidence" value="ECO:0007669"/>
    <property type="project" value="UniProtKB-KW"/>
</dbReference>
<dbReference type="PANTHER" id="PTHR47739:SF1">
    <property type="entry name" value="TRNA1(VAL) (ADENINE(37)-N6)-METHYLTRANSFERASE"/>
    <property type="match status" value="1"/>
</dbReference>
<proteinExistence type="predicted"/>
<reference evidence="2 3" key="1">
    <citation type="journal article" date="2015" name="MBio">
        <title>Genome-Resolved Metagenomic Analysis Reveals Roles for Candidate Phyla and Other Microbial Community Members in Biogeochemical Transformations in Oil Reservoirs.</title>
        <authorList>
            <person name="Hu P."/>
            <person name="Tom L."/>
            <person name="Singh A."/>
            <person name="Thomas B.C."/>
            <person name="Baker B.J."/>
            <person name="Piceno Y.M."/>
            <person name="Andersen G.L."/>
            <person name="Banfield J.F."/>
        </authorList>
    </citation>
    <scope>NUCLEOTIDE SEQUENCE [LARGE SCALE GENOMIC DNA]</scope>
    <source>
        <strain evidence="2">46_26</strain>
    </source>
</reference>
<dbReference type="EMBL" id="LGFG01000001">
    <property type="protein sequence ID" value="KUK23886.1"/>
    <property type="molecule type" value="Genomic_DNA"/>
</dbReference>
<name>A0A124FG92_9THEM</name>
<dbReference type="InterPro" id="IPR050210">
    <property type="entry name" value="tRNA_Adenine-N(6)_MTase"/>
</dbReference>
<evidence type="ECO:0000259" key="1">
    <source>
        <dbReference type="Pfam" id="PF13649"/>
    </source>
</evidence>
<gene>
    <name evidence="2" type="ORF">XD57_0043</name>
</gene>